<protein>
    <submittedName>
        <fullName evidence="3">Uncharacterized protein</fullName>
    </submittedName>
</protein>
<feature type="transmembrane region" description="Helical" evidence="2">
    <location>
        <begin position="598"/>
        <end position="620"/>
    </location>
</feature>
<evidence type="ECO:0000313" key="3">
    <source>
        <dbReference type="EMBL" id="KAL2716827.1"/>
    </source>
</evidence>
<feature type="compositionally biased region" description="Polar residues" evidence="1">
    <location>
        <begin position="286"/>
        <end position="296"/>
    </location>
</feature>
<sequence length="659" mass="76074">MRIGYKETSKKVRLRFLGRESEKIVKRPIFLLNPRRLLLFPIDDENDGDDDDDEDDDPTIVRTLKEVKSASSNSVHHIDTMAITNGTICLLLLIFILEGSYCNTRYFVKMRTNASELFKTKNENLRVPQEPIAMTQGPLSDETRNDQRNNDERMIRDALSLEYDRRNTFETSTFNPDVLNKFLEDYANKIKSSTEKDFKLPLKFSKPTVDPLVLEVDESTTDSSTTILDDEKSTLDPINSTLNEDKLSEILNDTLKRNKYYGMTSHDDRNGWVTLDAIPWSKSKISKWQANPSTQRPWPEIKPWDKPSMAKPWTSDYSSRPTYENNKPWHEKPKPYWQENGNEKPWQKPSSSSRPSYYPDKYDQVSSQAQKWPPEKPSWDKYPSNIHRPTDIITDDRPTNFPNTWNNRPQSSRPYPFLDRYPENNHADETNNDWHDFPPRTESLDRPRPGDRPNFSHYQYGNNHPPSHPSNGDGQWVLLSTNRGYSKSRQRSIKIDTLHPELVKLLNANKTKSNKENVDPTVPVMTSKRQVRLTVLPSINGTNTTTSHGGLLEVERTFKSVDQSRKEYERDRATTLPTILKKRPIRNTLNGGQVSSSAVLAAVGAGMLPATMAMMIPMMLGRKKRDLTLEEDTLWKLHSLGINPHNLGKKYEGSKKKYF</sequence>
<feature type="compositionally biased region" description="Low complexity" evidence="1">
    <location>
        <begin position="348"/>
        <end position="359"/>
    </location>
</feature>
<feature type="compositionally biased region" description="Polar residues" evidence="1">
    <location>
        <begin position="456"/>
        <end position="478"/>
    </location>
</feature>
<keyword evidence="2" id="KW-0812">Transmembrane</keyword>
<reference evidence="3 4" key="1">
    <citation type="journal article" date="2024" name="Ann. Entomol. Soc. Am.">
        <title>Genomic analyses of the southern and eastern yellowjacket wasps (Hymenoptera: Vespidae) reveal evolutionary signatures of social life.</title>
        <authorList>
            <person name="Catto M.A."/>
            <person name="Caine P.B."/>
            <person name="Orr S.E."/>
            <person name="Hunt B.G."/>
            <person name="Goodisman M.A.D."/>
        </authorList>
    </citation>
    <scope>NUCLEOTIDE SEQUENCE [LARGE SCALE GENOMIC DNA]</scope>
    <source>
        <strain evidence="3">233</strain>
        <tissue evidence="3">Head and thorax</tissue>
    </source>
</reference>
<feature type="region of interest" description="Disordered" evidence="1">
    <location>
        <begin position="286"/>
        <end position="478"/>
    </location>
</feature>
<keyword evidence="4" id="KW-1185">Reference proteome</keyword>
<keyword evidence="2" id="KW-1133">Transmembrane helix</keyword>
<dbReference type="EMBL" id="JAUDFV010000154">
    <property type="protein sequence ID" value="KAL2716827.1"/>
    <property type="molecule type" value="Genomic_DNA"/>
</dbReference>
<evidence type="ECO:0000256" key="1">
    <source>
        <dbReference type="SAM" id="MobiDB-lite"/>
    </source>
</evidence>
<feature type="compositionally biased region" description="Basic and acidic residues" evidence="1">
    <location>
        <begin position="388"/>
        <end position="398"/>
    </location>
</feature>
<dbReference type="Proteomes" id="UP001607302">
    <property type="component" value="Unassembled WGS sequence"/>
</dbReference>
<evidence type="ECO:0000313" key="4">
    <source>
        <dbReference type="Proteomes" id="UP001607302"/>
    </source>
</evidence>
<organism evidence="3 4">
    <name type="scientific">Vespula squamosa</name>
    <name type="common">Southern yellow jacket</name>
    <name type="synonym">Wasp</name>
    <dbReference type="NCBI Taxonomy" id="30214"/>
    <lineage>
        <taxon>Eukaryota</taxon>
        <taxon>Metazoa</taxon>
        <taxon>Ecdysozoa</taxon>
        <taxon>Arthropoda</taxon>
        <taxon>Hexapoda</taxon>
        <taxon>Insecta</taxon>
        <taxon>Pterygota</taxon>
        <taxon>Neoptera</taxon>
        <taxon>Endopterygota</taxon>
        <taxon>Hymenoptera</taxon>
        <taxon>Apocrita</taxon>
        <taxon>Aculeata</taxon>
        <taxon>Vespoidea</taxon>
        <taxon>Vespidae</taxon>
        <taxon>Vespinae</taxon>
        <taxon>Vespula</taxon>
    </lineage>
</organism>
<comment type="caution">
    <text evidence="3">The sequence shown here is derived from an EMBL/GenBank/DDBJ whole genome shotgun (WGS) entry which is preliminary data.</text>
</comment>
<accession>A0ABD2A942</accession>
<proteinExistence type="predicted"/>
<gene>
    <name evidence="3" type="ORF">V1478_014503</name>
</gene>
<evidence type="ECO:0000256" key="2">
    <source>
        <dbReference type="SAM" id="Phobius"/>
    </source>
</evidence>
<name>A0ABD2A942_VESSQ</name>
<dbReference type="AlphaFoldDB" id="A0ABD2A942"/>
<feature type="compositionally biased region" description="Basic and acidic residues" evidence="1">
    <location>
        <begin position="420"/>
        <end position="451"/>
    </location>
</feature>
<feature type="compositionally biased region" description="Polar residues" evidence="1">
    <location>
        <begin position="400"/>
        <end position="413"/>
    </location>
</feature>
<keyword evidence="2" id="KW-0472">Membrane</keyword>
<feature type="compositionally biased region" description="Polar residues" evidence="1">
    <location>
        <begin position="315"/>
        <end position="325"/>
    </location>
</feature>